<feature type="region of interest" description="Disordered" evidence="1">
    <location>
        <begin position="211"/>
        <end position="235"/>
    </location>
</feature>
<dbReference type="RefSeq" id="WP_054537130.1">
    <property type="nucleotide sequence ID" value="NZ_LGKP01000040.1"/>
</dbReference>
<keyword evidence="2" id="KW-0812">Transmembrane</keyword>
<feature type="transmembrane region" description="Helical" evidence="2">
    <location>
        <begin position="42"/>
        <end position="65"/>
    </location>
</feature>
<protein>
    <submittedName>
        <fullName evidence="3">Uncharacterized protein</fullName>
    </submittedName>
</protein>
<keyword evidence="2" id="KW-1133">Transmembrane helix</keyword>
<comment type="caution">
    <text evidence="3">The sequence shown here is derived from an EMBL/GenBank/DDBJ whole genome shotgun (WGS) entry which is preliminary data.</text>
</comment>
<dbReference type="Proteomes" id="UP000050277">
    <property type="component" value="Unassembled WGS sequence"/>
</dbReference>
<accession>A0A0P6XUK5</accession>
<name>A0A0P6XUK5_9CHLR</name>
<proteinExistence type="predicted"/>
<dbReference type="EMBL" id="LGKP01000040">
    <property type="protein sequence ID" value="KPL80244.1"/>
    <property type="molecule type" value="Genomic_DNA"/>
</dbReference>
<evidence type="ECO:0000256" key="1">
    <source>
        <dbReference type="SAM" id="MobiDB-lite"/>
    </source>
</evidence>
<feature type="compositionally biased region" description="Pro residues" evidence="1">
    <location>
        <begin position="213"/>
        <end position="235"/>
    </location>
</feature>
<feature type="transmembrane region" description="Helical" evidence="2">
    <location>
        <begin position="77"/>
        <end position="98"/>
    </location>
</feature>
<reference evidence="3 4" key="1">
    <citation type="submission" date="2015-07" db="EMBL/GenBank/DDBJ databases">
        <title>Whole genome sequence of Herpetosiphon geysericola DSM 7119.</title>
        <authorList>
            <person name="Hemp J."/>
            <person name="Ward L.M."/>
            <person name="Pace L.A."/>
            <person name="Fischer W.W."/>
        </authorList>
    </citation>
    <scope>NUCLEOTIDE SEQUENCE [LARGE SCALE GENOMIC DNA]</scope>
    <source>
        <strain evidence="3 4">DSM 7119</strain>
    </source>
</reference>
<evidence type="ECO:0000313" key="4">
    <source>
        <dbReference type="Proteomes" id="UP000050277"/>
    </source>
</evidence>
<dbReference type="STRING" id="70996.SE18_24630"/>
<keyword evidence="2" id="KW-0472">Membrane</keyword>
<dbReference type="AlphaFoldDB" id="A0A0P6XUK5"/>
<evidence type="ECO:0000313" key="3">
    <source>
        <dbReference type="EMBL" id="KPL80244.1"/>
    </source>
</evidence>
<gene>
    <name evidence="3" type="ORF">SE18_24630</name>
</gene>
<evidence type="ECO:0000256" key="2">
    <source>
        <dbReference type="SAM" id="Phobius"/>
    </source>
</evidence>
<feature type="transmembrane region" description="Helical" evidence="2">
    <location>
        <begin position="15"/>
        <end position="36"/>
    </location>
</feature>
<organism evidence="3 4">
    <name type="scientific">Herpetosiphon geysericola</name>
    <dbReference type="NCBI Taxonomy" id="70996"/>
    <lineage>
        <taxon>Bacteria</taxon>
        <taxon>Bacillati</taxon>
        <taxon>Chloroflexota</taxon>
        <taxon>Chloroflexia</taxon>
        <taxon>Herpetosiphonales</taxon>
        <taxon>Herpetosiphonaceae</taxon>
        <taxon>Herpetosiphon</taxon>
    </lineage>
</organism>
<sequence length="235" mass="25399">MKRFLTTGPSLTSKVTWLVFVLAVLFADVMYVQLVWNVVDGLLALLALGGAFALGASVIMLPLKLKNGDIKDGQQRSIAIAVLMVEFGLMILNTVVAFAEAAGDMAAADQFLTVYATYIAPATPIIVAAGFLLIWLFDPIDQAERAKHEARTAEAITKAEIETELRLSTLEGVRRNIDSPAYKELVDAEIQRQTIAMLKATFETMRLGNEQPSVPPALPTVLPPITPPPATNPNP</sequence>
<keyword evidence="4" id="KW-1185">Reference proteome</keyword>
<feature type="transmembrane region" description="Helical" evidence="2">
    <location>
        <begin position="118"/>
        <end position="137"/>
    </location>
</feature>